<organism evidence="1 2">
    <name type="scientific">Dryococelus australis</name>
    <dbReference type="NCBI Taxonomy" id="614101"/>
    <lineage>
        <taxon>Eukaryota</taxon>
        <taxon>Metazoa</taxon>
        <taxon>Ecdysozoa</taxon>
        <taxon>Arthropoda</taxon>
        <taxon>Hexapoda</taxon>
        <taxon>Insecta</taxon>
        <taxon>Pterygota</taxon>
        <taxon>Neoptera</taxon>
        <taxon>Polyneoptera</taxon>
        <taxon>Phasmatodea</taxon>
        <taxon>Verophasmatodea</taxon>
        <taxon>Anareolatae</taxon>
        <taxon>Phasmatidae</taxon>
        <taxon>Eurycanthinae</taxon>
        <taxon>Dryococelus</taxon>
    </lineage>
</organism>
<dbReference type="Proteomes" id="UP001159363">
    <property type="component" value="Chromosome 11"/>
</dbReference>
<dbReference type="EMBL" id="JARBHB010000012">
    <property type="protein sequence ID" value="KAJ8871222.1"/>
    <property type="molecule type" value="Genomic_DNA"/>
</dbReference>
<comment type="caution">
    <text evidence="1">The sequence shown here is derived from an EMBL/GenBank/DDBJ whole genome shotgun (WGS) entry which is preliminary data.</text>
</comment>
<gene>
    <name evidence="1" type="ORF">PR048_027528</name>
</gene>
<accession>A0ABQ9GGT6</accession>
<protein>
    <submittedName>
        <fullName evidence="1">Uncharacterized protein</fullName>
    </submittedName>
</protein>
<reference evidence="1 2" key="1">
    <citation type="submission" date="2023-02" db="EMBL/GenBank/DDBJ databases">
        <title>LHISI_Scaffold_Assembly.</title>
        <authorList>
            <person name="Stuart O.P."/>
            <person name="Cleave R."/>
            <person name="Magrath M.J.L."/>
            <person name="Mikheyev A.S."/>
        </authorList>
    </citation>
    <scope>NUCLEOTIDE SEQUENCE [LARGE SCALE GENOMIC DNA]</scope>
    <source>
        <strain evidence="1">Daus_M_001</strain>
        <tissue evidence="1">Leg muscle</tissue>
    </source>
</reference>
<name>A0ABQ9GGT6_9NEOP</name>
<proteinExistence type="predicted"/>
<evidence type="ECO:0000313" key="1">
    <source>
        <dbReference type="EMBL" id="KAJ8871222.1"/>
    </source>
</evidence>
<sequence length="309" mass="34270">MCFESVVILLSRKSLCCSNDSWQIPAKVSTADATSIATGAHSIHLIKLSLLSPHPLVKPLTDFIDLINNCSMVTPLAFHQWELGSIPGRYTLDFHKFELCWVMLIVGGFSRGSPVFPAPSSECCTMLTIDVHILRTRVHTTMVPASITNTLSESMIVLSLCAMVRTVQFLNFVLIQPPHAYSLWIHVGRGFIHDEDPVVPDDGTRKTDKLPLSCAEVTATRFHLSIVMEPSTFASRNKAEMREDFPAPVRPTMPTCERHIHSRMQLSIWVAVLQWSDYLAPTEANRVRIPAASLGFSYLGNVADIAAAQ</sequence>
<keyword evidence="2" id="KW-1185">Reference proteome</keyword>
<evidence type="ECO:0000313" key="2">
    <source>
        <dbReference type="Proteomes" id="UP001159363"/>
    </source>
</evidence>